<dbReference type="InterPro" id="IPR029787">
    <property type="entry name" value="Nucleotide_cyclase"/>
</dbReference>
<evidence type="ECO:0000256" key="5">
    <source>
        <dbReference type="SAM" id="Phobius"/>
    </source>
</evidence>
<dbReference type="FunFam" id="3.20.20.450:FF:000001">
    <property type="entry name" value="Cyclic di-GMP phosphodiesterase yahA"/>
    <property type="match status" value="1"/>
</dbReference>
<name>A0A4R1HMR5_9GAMM</name>
<keyword evidence="5" id="KW-1133">Transmembrane helix</keyword>
<dbReference type="PANTHER" id="PTHR44757">
    <property type="entry name" value="DIGUANYLATE CYCLASE DGCP"/>
    <property type="match status" value="1"/>
</dbReference>
<gene>
    <name evidence="9" type="ORF">DFR30_1820</name>
</gene>
<proteinExistence type="predicted"/>
<dbReference type="EC" id="3.1.4.52" evidence="2"/>
<dbReference type="CDD" id="cd12912">
    <property type="entry name" value="PDC2_MCP_like"/>
    <property type="match status" value="1"/>
</dbReference>
<dbReference type="CDD" id="cd06225">
    <property type="entry name" value="HAMP"/>
    <property type="match status" value="1"/>
</dbReference>
<dbReference type="SUPFAM" id="SSF141868">
    <property type="entry name" value="EAL domain-like"/>
    <property type="match status" value="1"/>
</dbReference>
<evidence type="ECO:0000313" key="10">
    <source>
        <dbReference type="Proteomes" id="UP000295707"/>
    </source>
</evidence>
<feature type="domain" description="GGDEF" evidence="8">
    <location>
        <begin position="400"/>
        <end position="533"/>
    </location>
</feature>
<feature type="domain" description="HAMP" evidence="7">
    <location>
        <begin position="311"/>
        <end position="363"/>
    </location>
</feature>
<comment type="catalytic activity">
    <reaction evidence="4">
        <text>3',3'-c-di-GMP + H2O = 5'-phosphoguanylyl(3'-&gt;5')guanosine + H(+)</text>
        <dbReference type="Rhea" id="RHEA:24902"/>
        <dbReference type="ChEBI" id="CHEBI:15377"/>
        <dbReference type="ChEBI" id="CHEBI:15378"/>
        <dbReference type="ChEBI" id="CHEBI:58754"/>
        <dbReference type="ChEBI" id="CHEBI:58805"/>
        <dbReference type="EC" id="3.1.4.52"/>
    </reaction>
    <physiologicalReaction direction="left-to-right" evidence="4">
        <dbReference type="Rhea" id="RHEA:24903"/>
    </physiologicalReaction>
</comment>
<sequence>MKRIPVKTPRRVASKIILLVVALELFSIVLWGALTYNGSRDELLKSRSEQLREIALSTTNEIGRFFLPVFIESEVISELLAGGATGSAVQPVILLNAFLNRRPEVEEVSLIDSEGKEVKRVSRMSGLGKDEVRVFNDDAVVQRALSGKRTIGSVMFTEYLEPAIRVATPMRSENGRIGAVLAIVNLKWLWDTVQSISVGKSGYVYVVDEALQLVAYPDPSLVLSGRDLSTSTVPAALFSQAESSMLSIYTSISGDVVAGVSHFDPVHRWWLVVEQPVDEALAPLDRLISRFILAFILATVLTVAAVVYFSRVMMRPLEELERAIDQLKQGGREVRVDVPENTELSSLSTSFNEMATNLDETSYKLHYQAYHDELTGLPNRVRLFETLESVLDKCNQSTRKPFALLLLDLDRFKEINDSLGHKCGDILLKELSKRLQGVLNEDELLARLGGDEFAIVLKNADSVDKARKVAERARQVIQEHFEMEGLRLLIDASVGIAMYPEHGTDSSTLMRHADIAMYHAKKAGVGVALYDDSYDIHSQKRLSLISGLPRAIKENELILHYQPKIRVSDRTVSSLEALIRWQHPEHGLLPPDQFIPIIELGDSIIELTNWVINRACLDCRKWQDQGISVDVAVNVSTLNIQDEQFIKRLDRILGEHHIHPGQLQLEITESVIMSDTKRAQKTIRALDSMGVGISIDDFGTGYSSLAYLKRIPVDELKIDKSFVMDMEQDDNDAVIVRSTIDLAHNLGLEVTAEGVETAGALDLLDVLGCNYAQGYYICRPVPADKIAPWIDTWSEENNDHVNIHTRANSERSS</sequence>
<feature type="domain" description="EAL" evidence="6">
    <location>
        <begin position="541"/>
        <end position="794"/>
    </location>
</feature>
<dbReference type="AlphaFoldDB" id="A0A4R1HMR5"/>
<keyword evidence="5" id="KW-0472">Membrane</keyword>
<dbReference type="PROSITE" id="PS50883">
    <property type="entry name" value="EAL"/>
    <property type="match status" value="1"/>
</dbReference>
<evidence type="ECO:0000256" key="1">
    <source>
        <dbReference type="ARBA" id="ARBA00001946"/>
    </source>
</evidence>
<dbReference type="Gene3D" id="3.30.70.270">
    <property type="match status" value="1"/>
</dbReference>
<dbReference type="SMART" id="SM00267">
    <property type="entry name" value="GGDEF"/>
    <property type="match status" value="1"/>
</dbReference>
<dbReference type="Proteomes" id="UP000295707">
    <property type="component" value="Unassembled WGS sequence"/>
</dbReference>
<evidence type="ECO:0000259" key="8">
    <source>
        <dbReference type="PROSITE" id="PS50887"/>
    </source>
</evidence>
<evidence type="ECO:0000313" key="9">
    <source>
        <dbReference type="EMBL" id="TCK18542.1"/>
    </source>
</evidence>
<dbReference type="InterPro" id="IPR043128">
    <property type="entry name" value="Rev_trsase/Diguanyl_cyclase"/>
</dbReference>
<dbReference type="GO" id="GO:0071732">
    <property type="term" value="P:cellular response to nitric oxide"/>
    <property type="evidence" value="ECO:0007669"/>
    <property type="project" value="UniProtKB-ARBA"/>
</dbReference>
<dbReference type="CDD" id="cd18773">
    <property type="entry name" value="PDC1_HK_sensor"/>
    <property type="match status" value="1"/>
</dbReference>
<feature type="transmembrane region" description="Helical" evidence="5">
    <location>
        <begin position="291"/>
        <end position="309"/>
    </location>
</feature>
<dbReference type="PANTHER" id="PTHR44757:SF2">
    <property type="entry name" value="BIOFILM ARCHITECTURE MAINTENANCE PROTEIN MBAA"/>
    <property type="match status" value="1"/>
</dbReference>
<dbReference type="Gene3D" id="3.30.450.20">
    <property type="entry name" value="PAS domain"/>
    <property type="match status" value="1"/>
</dbReference>
<dbReference type="InterPro" id="IPR003660">
    <property type="entry name" value="HAMP_dom"/>
</dbReference>
<dbReference type="GO" id="GO:0071111">
    <property type="term" value="F:cyclic-guanylate-specific phosphodiesterase activity"/>
    <property type="evidence" value="ECO:0007669"/>
    <property type="project" value="UniProtKB-EC"/>
</dbReference>
<dbReference type="SUPFAM" id="SSF55073">
    <property type="entry name" value="Nucleotide cyclase"/>
    <property type="match status" value="1"/>
</dbReference>
<dbReference type="OrthoDB" id="9176779at2"/>
<dbReference type="InterPro" id="IPR052155">
    <property type="entry name" value="Biofilm_reg_signaling"/>
</dbReference>
<keyword evidence="10" id="KW-1185">Reference proteome</keyword>
<evidence type="ECO:0000256" key="4">
    <source>
        <dbReference type="ARBA" id="ARBA00051114"/>
    </source>
</evidence>
<feature type="transmembrane region" description="Helical" evidence="5">
    <location>
        <begin position="12"/>
        <end position="34"/>
    </location>
</feature>
<evidence type="ECO:0000256" key="3">
    <source>
        <dbReference type="ARBA" id="ARBA00022636"/>
    </source>
</evidence>
<dbReference type="Gene3D" id="6.10.340.10">
    <property type="match status" value="1"/>
</dbReference>
<dbReference type="SMART" id="SM00304">
    <property type="entry name" value="HAMP"/>
    <property type="match status" value="1"/>
</dbReference>
<dbReference type="GO" id="GO:0007165">
    <property type="term" value="P:signal transduction"/>
    <property type="evidence" value="ECO:0007669"/>
    <property type="project" value="InterPro"/>
</dbReference>
<dbReference type="SMART" id="SM00052">
    <property type="entry name" value="EAL"/>
    <property type="match status" value="1"/>
</dbReference>
<dbReference type="Gene3D" id="3.20.20.450">
    <property type="entry name" value="EAL domain"/>
    <property type="match status" value="1"/>
</dbReference>
<dbReference type="InterPro" id="IPR035919">
    <property type="entry name" value="EAL_sf"/>
</dbReference>
<dbReference type="InterPro" id="IPR001633">
    <property type="entry name" value="EAL_dom"/>
</dbReference>
<dbReference type="Pfam" id="PF00990">
    <property type="entry name" value="GGDEF"/>
    <property type="match status" value="1"/>
</dbReference>
<dbReference type="NCBIfam" id="TIGR00254">
    <property type="entry name" value="GGDEF"/>
    <property type="match status" value="1"/>
</dbReference>
<dbReference type="Pfam" id="PF00563">
    <property type="entry name" value="EAL"/>
    <property type="match status" value="1"/>
</dbReference>
<dbReference type="EMBL" id="SMFX01000001">
    <property type="protein sequence ID" value="TCK18542.1"/>
    <property type="molecule type" value="Genomic_DNA"/>
</dbReference>
<dbReference type="CDD" id="cd01948">
    <property type="entry name" value="EAL"/>
    <property type="match status" value="1"/>
</dbReference>
<keyword evidence="5" id="KW-0812">Transmembrane</keyword>
<comment type="caution">
    <text evidence="9">The sequence shown here is derived from an EMBL/GenBank/DDBJ whole genome shotgun (WGS) entry which is preliminary data.</text>
</comment>
<evidence type="ECO:0000259" key="7">
    <source>
        <dbReference type="PROSITE" id="PS50885"/>
    </source>
</evidence>
<reference evidence="9 10" key="1">
    <citation type="submission" date="2019-03" db="EMBL/GenBank/DDBJ databases">
        <title>Genomic Encyclopedia of Type Strains, Phase IV (KMG-IV): sequencing the most valuable type-strain genomes for metagenomic binning, comparative biology and taxonomic classification.</title>
        <authorList>
            <person name="Goeker M."/>
        </authorList>
    </citation>
    <scope>NUCLEOTIDE SEQUENCE [LARGE SCALE GENOMIC DNA]</scope>
    <source>
        <strain evidence="9 10">DSM 19610</strain>
    </source>
</reference>
<dbReference type="PROSITE" id="PS50887">
    <property type="entry name" value="GGDEF"/>
    <property type="match status" value="1"/>
</dbReference>
<keyword evidence="3" id="KW-0973">c-di-GMP</keyword>
<comment type="cofactor">
    <cofactor evidence="1">
        <name>Mg(2+)</name>
        <dbReference type="ChEBI" id="CHEBI:18420"/>
    </cofactor>
</comment>
<accession>A0A4R1HMR5</accession>
<dbReference type="CDD" id="cd01949">
    <property type="entry name" value="GGDEF"/>
    <property type="match status" value="1"/>
</dbReference>
<dbReference type="PROSITE" id="PS50885">
    <property type="entry name" value="HAMP"/>
    <property type="match status" value="1"/>
</dbReference>
<evidence type="ECO:0000259" key="6">
    <source>
        <dbReference type="PROSITE" id="PS50883"/>
    </source>
</evidence>
<dbReference type="RefSeq" id="WP_132972447.1">
    <property type="nucleotide sequence ID" value="NZ_SMFX01000001.1"/>
</dbReference>
<dbReference type="Pfam" id="PF00672">
    <property type="entry name" value="HAMP"/>
    <property type="match status" value="1"/>
</dbReference>
<organism evidence="9 10">
    <name type="scientific">Thiogranum longum</name>
    <dbReference type="NCBI Taxonomy" id="1537524"/>
    <lineage>
        <taxon>Bacteria</taxon>
        <taxon>Pseudomonadati</taxon>
        <taxon>Pseudomonadota</taxon>
        <taxon>Gammaproteobacteria</taxon>
        <taxon>Chromatiales</taxon>
        <taxon>Ectothiorhodospiraceae</taxon>
        <taxon>Thiogranum</taxon>
    </lineage>
</organism>
<protein>
    <recommendedName>
        <fullName evidence="2">cyclic-guanylate-specific phosphodiesterase</fullName>
        <ecNumber evidence="2">3.1.4.52</ecNumber>
    </recommendedName>
</protein>
<dbReference type="InterPro" id="IPR000160">
    <property type="entry name" value="GGDEF_dom"/>
</dbReference>
<dbReference type="SUPFAM" id="SSF158472">
    <property type="entry name" value="HAMP domain-like"/>
    <property type="match status" value="1"/>
</dbReference>
<evidence type="ECO:0000256" key="2">
    <source>
        <dbReference type="ARBA" id="ARBA00012282"/>
    </source>
</evidence>
<dbReference type="FunFam" id="3.30.70.270:FF:000001">
    <property type="entry name" value="Diguanylate cyclase domain protein"/>
    <property type="match status" value="1"/>
</dbReference>
<dbReference type="GO" id="GO:0016020">
    <property type="term" value="C:membrane"/>
    <property type="evidence" value="ECO:0007669"/>
    <property type="project" value="InterPro"/>
</dbReference>